<gene>
    <name evidence="7" type="ORF">NDU88_002214</name>
</gene>
<evidence type="ECO:0000256" key="4">
    <source>
        <dbReference type="PROSITE-ProRule" id="PRU00339"/>
    </source>
</evidence>
<organism evidence="7 8">
    <name type="scientific">Pleurodeles waltl</name>
    <name type="common">Iberian ribbed newt</name>
    <dbReference type="NCBI Taxonomy" id="8319"/>
    <lineage>
        <taxon>Eukaryota</taxon>
        <taxon>Metazoa</taxon>
        <taxon>Chordata</taxon>
        <taxon>Craniata</taxon>
        <taxon>Vertebrata</taxon>
        <taxon>Euteleostomi</taxon>
        <taxon>Amphibia</taxon>
        <taxon>Batrachia</taxon>
        <taxon>Caudata</taxon>
        <taxon>Salamandroidea</taxon>
        <taxon>Salamandridae</taxon>
        <taxon>Pleurodelinae</taxon>
        <taxon>Pleurodeles</taxon>
    </lineage>
</organism>
<sequence length="390" mass="45105">MASTEEDDTMDQFMDKFKAQKYKGAFKEETWEEEFDKIPMFMKKAPTEIDPKENPDLACLQSILFDEDRSPDEQAKSYKDEGNEYFKEKNYKKAIISYTEGLNKKSSNEELIAILYTNRAAAQFHLGNLRSALNDAIAARKHNPKHLKAVVRGALCHLELKHFSEAIAWCDEGLVIDPHEKNLLETRGRADKLKHAEQRDARKAKLKDKKEQTQKEAVLKAIQDRKIKLCQKSPNVAKDDDEDSVMSENLDELSLNELGAENVPAGKVHLDGNGSLVWPVLFLYPEHGQTDFISAFHEESRFIDHLLVMFGDELPPWDSERKYQSHNLELYFEDEETRHMYQVNAESTLLQTLQHKRYFVKSGTPAFILFVKQSSFCLNYLSDKKVHRIK</sequence>
<dbReference type="GO" id="GO:0051879">
    <property type="term" value="F:Hsp90 protein binding"/>
    <property type="evidence" value="ECO:0007669"/>
    <property type="project" value="InterPro"/>
</dbReference>
<evidence type="ECO:0000313" key="7">
    <source>
        <dbReference type="EMBL" id="KAJ1170336.1"/>
    </source>
</evidence>
<dbReference type="CDD" id="cd21380">
    <property type="entry name" value="CTWD_Cns1"/>
    <property type="match status" value="1"/>
</dbReference>
<comment type="similarity">
    <text evidence="3">Belongs to the TTC4 family.</text>
</comment>
<dbReference type="InterPro" id="IPR019734">
    <property type="entry name" value="TPR_rpt"/>
</dbReference>
<feature type="repeat" description="TPR" evidence="4">
    <location>
        <begin position="75"/>
        <end position="108"/>
    </location>
</feature>
<dbReference type="GO" id="GO:0030544">
    <property type="term" value="F:Hsp70 protein binding"/>
    <property type="evidence" value="ECO:0007669"/>
    <property type="project" value="TreeGrafter"/>
</dbReference>
<dbReference type="Gene3D" id="1.25.40.10">
    <property type="entry name" value="Tetratricopeptide repeat domain"/>
    <property type="match status" value="1"/>
</dbReference>
<evidence type="ECO:0000256" key="1">
    <source>
        <dbReference type="ARBA" id="ARBA00022737"/>
    </source>
</evidence>
<evidence type="ECO:0000256" key="2">
    <source>
        <dbReference type="ARBA" id="ARBA00022803"/>
    </source>
</evidence>
<protein>
    <recommendedName>
        <fullName evidence="6">Cns1/TTC4 wheel domain-containing protein</fullName>
    </recommendedName>
</protein>
<dbReference type="SUPFAM" id="SSF48452">
    <property type="entry name" value="TPR-like"/>
    <property type="match status" value="1"/>
</dbReference>
<dbReference type="PROSITE" id="PS50005">
    <property type="entry name" value="TPR"/>
    <property type="match status" value="1"/>
</dbReference>
<feature type="domain" description="Cns1/TTC4 wheel" evidence="6">
    <location>
        <begin position="272"/>
        <end position="374"/>
    </location>
</feature>
<dbReference type="InterPro" id="IPR044059">
    <property type="entry name" value="Csn1/TTC4_wheel"/>
</dbReference>
<dbReference type="SMART" id="SM00028">
    <property type="entry name" value="TPR"/>
    <property type="match status" value="3"/>
</dbReference>
<dbReference type="EMBL" id="JANPWB010000007">
    <property type="protein sequence ID" value="KAJ1170336.1"/>
    <property type="molecule type" value="Genomic_DNA"/>
</dbReference>
<keyword evidence="8" id="KW-1185">Reference proteome</keyword>
<evidence type="ECO:0000313" key="8">
    <source>
        <dbReference type="Proteomes" id="UP001066276"/>
    </source>
</evidence>
<feature type="region of interest" description="Disordered" evidence="5">
    <location>
        <begin position="193"/>
        <end position="214"/>
    </location>
</feature>
<reference evidence="7" key="1">
    <citation type="journal article" date="2022" name="bioRxiv">
        <title>Sequencing and chromosome-scale assembly of the giantPleurodeles waltlgenome.</title>
        <authorList>
            <person name="Brown T."/>
            <person name="Elewa A."/>
            <person name="Iarovenko S."/>
            <person name="Subramanian E."/>
            <person name="Araus A.J."/>
            <person name="Petzold A."/>
            <person name="Susuki M."/>
            <person name="Suzuki K.-i.T."/>
            <person name="Hayashi T."/>
            <person name="Toyoda A."/>
            <person name="Oliveira C."/>
            <person name="Osipova E."/>
            <person name="Leigh N.D."/>
            <person name="Simon A."/>
            <person name="Yun M.H."/>
        </authorList>
    </citation>
    <scope>NUCLEOTIDE SEQUENCE</scope>
    <source>
        <strain evidence="7">20211129_DDA</strain>
        <tissue evidence="7">Liver</tissue>
    </source>
</reference>
<comment type="caution">
    <text evidence="7">The sequence shown here is derived from an EMBL/GenBank/DDBJ whole genome shotgun (WGS) entry which is preliminary data.</text>
</comment>
<dbReference type="GO" id="GO:0005634">
    <property type="term" value="C:nucleus"/>
    <property type="evidence" value="ECO:0007669"/>
    <property type="project" value="TreeGrafter"/>
</dbReference>
<dbReference type="AlphaFoldDB" id="A0AAV7T2M3"/>
<dbReference type="GO" id="GO:0006457">
    <property type="term" value="P:protein folding"/>
    <property type="evidence" value="ECO:0007669"/>
    <property type="project" value="TreeGrafter"/>
</dbReference>
<name>A0AAV7T2M3_PLEWA</name>
<dbReference type="GO" id="GO:0005829">
    <property type="term" value="C:cytosol"/>
    <property type="evidence" value="ECO:0007669"/>
    <property type="project" value="TreeGrafter"/>
</dbReference>
<evidence type="ECO:0000256" key="3">
    <source>
        <dbReference type="ARBA" id="ARBA00023602"/>
    </source>
</evidence>
<keyword evidence="1" id="KW-0677">Repeat</keyword>
<keyword evidence="2 4" id="KW-0802">TPR repeat</keyword>
<dbReference type="Proteomes" id="UP001066276">
    <property type="component" value="Chromosome 4_1"/>
</dbReference>
<dbReference type="PANTHER" id="PTHR46035:SF1">
    <property type="entry name" value="TETRATRICOPEPTIDE REPEAT PROTEIN 4"/>
    <property type="match status" value="1"/>
</dbReference>
<dbReference type="Pfam" id="PF18972">
    <property type="entry name" value="Wheel"/>
    <property type="match status" value="1"/>
</dbReference>
<accession>A0AAV7T2M3</accession>
<dbReference type="InterPro" id="IPR011990">
    <property type="entry name" value="TPR-like_helical_dom_sf"/>
</dbReference>
<proteinExistence type="inferred from homology"/>
<evidence type="ECO:0000256" key="5">
    <source>
        <dbReference type="SAM" id="MobiDB-lite"/>
    </source>
</evidence>
<evidence type="ECO:0000259" key="6">
    <source>
        <dbReference type="Pfam" id="PF18972"/>
    </source>
</evidence>
<dbReference type="PANTHER" id="PTHR46035">
    <property type="entry name" value="TETRATRICOPEPTIDE REPEAT PROTEIN 4"/>
    <property type="match status" value="1"/>
</dbReference>